<proteinExistence type="predicted"/>
<keyword evidence="1" id="KW-0732">Signal</keyword>
<protein>
    <submittedName>
        <fullName evidence="2">Uncharacterized protein</fullName>
    </submittedName>
</protein>
<evidence type="ECO:0000313" key="3">
    <source>
        <dbReference type="Proteomes" id="UP000799429"/>
    </source>
</evidence>
<feature type="signal peptide" evidence="1">
    <location>
        <begin position="1"/>
        <end position="24"/>
    </location>
</feature>
<dbReference type="AlphaFoldDB" id="A0A9P4SDN6"/>
<dbReference type="EMBL" id="MU006092">
    <property type="protein sequence ID" value="KAF2840685.1"/>
    <property type="molecule type" value="Genomic_DNA"/>
</dbReference>
<gene>
    <name evidence="2" type="ORF">M501DRAFT_1014689</name>
</gene>
<feature type="chain" id="PRO_5040298284" evidence="1">
    <location>
        <begin position="25"/>
        <end position="116"/>
    </location>
</feature>
<sequence>MKTMNSYMLLVALLSAMSVASMVSESFIPVPSDTTTEPTALPDLPSYYQHVRDIMSHTYEGMSEEEVHVQKRESCWERVDGICAPYCDDMYPGPDKAAKRNACAICVAVHSAFCLA</sequence>
<comment type="caution">
    <text evidence="2">The sequence shown here is derived from an EMBL/GenBank/DDBJ whole genome shotgun (WGS) entry which is preliminary data.</text>
</comment>
<dbReference type="OrthoDB" id="3927499at2759"/>
<accession>A0A9P4SDN6</accession>
<organism evidence="2 3">
    <name type="scientific">Patellaria atrata CBS 101060</name>
    <dbReference type="NCBI Taxonomy" id="1346257"/>
    <lineage>
        <taxon>Eukaryota</taxon>
        <taxon>Fungi</taxon>
        <taxon>Dikarya</taxon>
        <taxon>Ascomycota</taxon>
        <taxon>Pezizomycotina</taxon>
        <taxon>Dothideomycetes</taxon>
        <taxon>Dothideomycetes incertae sedis</taxon>
        <taxon>Patellariales</taxon>
        <taxon>Patellariaceae</taxon>
        <taxon>Patellaria</taxon>
    </lineage>
</organism>
<dbReference type="Proteomes" id="UP000799429">
    <property type="component" value="Unassembled WGS sequence"/>
</dbReference>
<reference evidence="2" key="1">
    <citation type="journal article" date="2020" name="Stud. Mycol.">
        <title>101 Dothideomycetes genomes: a test case for predicting lifestyles and emergence of pathogens.</title>
        <authorList>
            <person name="Haridas S."/>
            <person name="Albert R."/>
            <person name="Binder M."/>
            <person name="Bloem J."/>
            <person name="Labutti K."/>
            <person name="Salamov A."/>
            <person name="Andreopoulos B."/>
            <person name="Baker S."/>
            <person name="Barry K."/>
            <person name="Bills G."/>
            <person name="Bluhm B."/>
            <person name="Cannon C."/>
            <person name="Castanera R."/>
            <person name="Culley D."/>
            <person name="Daum C."/>
            <person name="Ezra D."/>
            <person name="Gonzalez J."/>
            <person name="Henrissat B."/>
            <person name="Kuo A."/>
            <person name="Liang C."/>
            <person name="Lipzen A."/>
            <person name="Lutzoni F."/>
            <person name="Magnuson J."/>
            <person name="Mondo S."/>
            <person name="Nolan M."/>
            <person name="Ohm R."/>
            <person name="Pangilinan J."/>
            <person name="Park H.-J."/>
            <person name="Ramirez L."/>
            <person name="Alfaro M."/>
            <person name="Sun H."/>
            <person name="Tritt A."/>
            <person name="Yoshinaga Y."/>
            <person name="Zwiers L.-H."/>
            <person name="Turgeon B."/>
            <person name="Goodwin S."/>
            <person name="Spatafora J."/>
            <person name="Crous P."/>
            <person name="Grigoriev I."/>
        </authorList>
    </citation>
    <scope>NUCLEOTIDE SEQUENCE</scope>
    <source>
        <strain evidence="2">CBS 101060</strain>
    </source>
</reference>
<evidence type="ECO:0000256" key="1">
    <source>
        <dbReference type="SAM" id="SignalP"/>
    </source>
</evidence>
<keyword evidence="3" id="KW-1185">Reference proteome</keyword>
<evidence type="ECO:0000313" key="2">
    <source>
        <dbReference type="EMBL" id="KAF2840685.1"/>
    </source>
</evidence>
<name>A0A9P4SDN6_9PEZI</name>